<dbReference type="PANTHER" id="PTHR31920:SF140">
    <property type="entry name" value="B3 DOMAIN-CONTAINING TRANSCRIPTION FACTOR VRN1-LIKE"/>
    <property type="match status" value="1"/>
</dbReference>
<dbReference type="InterPro" id="IPR015300">
    <property type="entry name" value="DNA-bd_pseudobarrel_sf"/>
</dbReference>
<dbReference type="PANTHER" id="PTHR31920">
    <property type="entry name" value="B3 DOMAIN-CONTAINING"/>
    <property type="match status" value="1"/>
</dbReference>
<evidence type="ECO:0000313" key="7">
    <source>
        <dbReference type="EMBL" id="KAF7815920.1"/>
    </source>
</evidence>
<dbReference type="GO" id="GO:0005634">
    <property type="term" value="C:nucleus"/>
    <property type="evidence" value="ECO:0007669"/>
    <property type="project" value="UniProtKB-SubCell"/>
</dbReference>
<proteinExistence type="predicted"/>
<dbReference type="EMBL" id="JAAIUW010000009">
    <property type="protein sequence ID" value="KAF7815920.1"/>
    <property type="molecule type" value="Genomic_DNA"/>
</dbReference>
<evidence type="ECO:0000259" key="6">
    <source>
        <dbReference type="PROSITE" id="PS50863"/>
    </source>
</evidence>
<dbReference type="Pfam" id="PF02362">
    <property type="entry name" value="B3"/>
    <property type="match status" value="2"/>
</dbReference>
<comment type="subcellular location">
    <subcellularLocation>
        <location evidence="1">Nucleus</location>
    </subcellularLocation>
</comment>
<keyword evidence="4" id="KW-0804">Transcription</keyword>
<comment type="caution">
    <text evidence="7">The sequence shown here is derived from an EMBL/GenBank/DDBJ whole genome shotgun (WGS) entry which is preliminary data.</text>
</comment>
<dbReference type="PROSITE" id="PS50863">
    <property type="entry name" value="B3"/>
    <property type="match status" value="2"/>
</dbReference>
<dbReference type="OrthoDB" id="1406682at2759"/>
<dbReference type="InterPro" id="IPR050655">
    <property type="entry name" value="Plant_B3_domain"/>
</dbReference>
<dbReference type="SMART" id="SM01019">
    <property type="entry name" value="B3"/>
    <property type="match status" value="2"/>
</dbReference>
<dbReference type="AlphaFoldDB" id="A0A834T5Q1"/>
<dbReference type="CDD" id="cd10017">
    <property type="entry name" value="B3_DNA"/>
    <property type="match status" value="2"/>
</dbReference>
<dbReference type="SUPFAM" id="SSF101936">
    <property type="entry name" value="DNA-binding pseudobarrel domain"/>
    <property type="match status" value="2"/>
</dbReference>
<dbReference type="Gene3D" id="2.40.330.10">
    <property type="entry name" value="DNA-binding pseudobarrel domain"/>
    <property type="match status" value="2"/>
</dbReference>
<evidence type="ECO:0000256" key="3">
    <source>
        <dbReference type="ARBA" id="ARBA00023125"/>
    </source>
</evidence>
<evidence type="ECO:0000256" key="2">
    <source>
        <dbReference type="ARBA" id="ARBA00023015"/>
    </source>
</evidence>
<evidence type="ECO:0000256" key="4">
    <source>
        <dbReference type="ARBA" id="ARBA00023163"/>
    </source>
</evidence>
<protein>
    <submittedName>
        <fullName evidence="7">B3 domain-containing transcription factor VRN1-like</fullName>
    </submittedName>
</protein>
<gene>
    <name evidence="7" type="ORF">G2W53_029889</name>
</gene>
<accession>A0A834T5Q1</accession>
<keyword evidence="5" id="KW-0539">Nucleus</keyword>
<organism evidence="7 8">
    <name type="scientific">Senna tora</name>
    <dbReference type="NCBI Taxonomy" id="362788"/>
    <lineage>
        <taxon>Eukaryota</taxon>
        <taxon>Viridiplantae</taxon>
        <taxon>Streptophyta</taxon>
        <taxon>Embryophyta</taxon>
        <taxon>Tracheophyta</taxon>
        <taxon>Spermatophyta</taxon>
        <taxon>Magnoliopsida</taxon>
        <taxon>eudicotyledons</taxon>
        <taxon>Gunneridae</taxon>
        <taxon>Pentapetalae</taxon>
        <taxon>rosids</taxon>
        <taxon>fabids</taxon>
        <taxon>Fabales</taxon>
        <taxon>Fabaceae</taxon>
        <taxon>Caesalpinioideae</taxon>
        <taxon>Cassia clade</taxon>
        <taxon>Senna</taxon>
    </lineage>
</organism>
<keyword evidence="3" id="KW-0238">DNA-binding</keyword>
<reference evidence="7" key="1">
    <citation type="submission" date="2020-09" db="EMBL/GenBank/DDBJ databases">
        <title>Genome-Enabled Discovery of Anthraquinone Biosynthesis in Senna tora.</title>
        <authorList>
            <person name="Kang S.-H."/>
            <person name="Pandey R.P."/>
            <person name="Lee C.-M."/>
            <person name="Sim J.-S."/>
            <person name="Jeong J.-T."/>
            <person name="Choi B.-S."/>
            <person name="Jung M."/>
            <person name="Ginzburg D."/>
            <person name="Zhao K."/>
            <person name="Won S.Y."/>
            <person name="Oh T.-J."/>
            <person name="Yu Y."/>
            <person name="Kim N.-H."/>
            <person name="Lee O.R."/>
            <person name="Lee T.-H."/>
            <person name="Bashyal P."/>
            <person name="Kim T.-S."/>
            <person name="Lee W.-H."/>
            <person name="Kawkins C."/>
            <person name="Kim C.-K."/>
            <person name="Kim J.S."/>
            <person name="Ahn B.O."/>
            <person name="Rhee S.Y."/>
            <person name="Sohng J.K."/>
        </authorList>
    </citation>
    <scope>NUCLEOTIDE SEQUENCE</scope>
    <source>
        <tissue evidence="7">Leaf</tissue>
    </source>
</reference>
<keyword evidence="2" id="KW-0805">Transcription regulation</keyword>
<feature type="domain" description="TF-B3" evidence="6">
    <location>
        <begin position="12"/>
        <end position="110"/>
    </location>
</feature>
<feature type="domain" description="TF-B3" evidence="6">
    <location>
        <begin position="160"/>
        <end position="266"/>
    </location>
</feature>
<name>A0A834T5Q1_9FABA</name>
<dbReference type="InterPro" id="IPR003340">
    <property type="entry name" value="B3_DNA-bd"/>
</dbReference>
<evidence type="ECO:0000256" key="1">
    <source>
        <dbReference type="ARBA" id="ARBA00004123"/>
    </source>
</evidence>
<sequence length="266" mass="30413">MSSQGKEKAIPRFFKIVLPKSLQDGELRIPRSFVTKYWKGLSNSKAIVVLRVPDGGGDEWEVEWTERDGDVWLKNGWKNFADFYSIGDGHFLVFRYEGGNKFEVMVFGRDGINGRRCMRSSWNKVNVESSLKDNIIIGSSSRGTKSALERAKKFHSEKPFFVRPMYPTYVHSGYMVVPCDFSARYLEGMEGKASIMVSDDEEKKMTSWEVNFKYTLGNKRSVFTAGWGLFAEDNGLKEGDVCVFELIHHHAPPQQLSFQVVIFRST</sequence>
<evidence type="ECO:0000256" key="5">
    <source>
        <dbReference type="ARBA" id="ARBA00023242"/>
    </source>
</evidence>
<evidence type="ECO:0000313" key="8">
    <source>
        <dbReference type="Proteomes" id="UP000634136"/>
    </source>
</evidence>
<keyword evidence="8" id="KW-1185">Reference proteome</keyword>
<dbReference type="GO" id="GO:0003677">
    <property type="term" value="F:DNA binding"/>
    <property type="evidence" value="ECO:0007669"/>
    <property type="project" value="UniProtKB-KW"/>
</dbReference>
<dbReference type="Proteomes" id="UP000634136">
    <property type="component" value="Unassembled WGS sequence"/>
</dbReference>